<protein>
    <submittedName>
        <fullName evidence="6">ANK_REP_REGION domain-containing protein</fullName>
    </submittedName>
</protein>
<dbReference type="EMBL" id="UYRS01000175">
    <property type="protein sequence ID" value="VDK22249.1"/>
    <property type="molecule type" value="Genomic_DNA"/>
</dbReference>
<dbReference type="PANTHER" id="PTHR23206">
    <property type="entry name" value="MASK PROTEIN"/>
    <property type="match status" value="1"/>
</dbReference>
<dbReference type="InterPro" id="IPR051631">
    <property type="entry name" value="Ankyrin-KH/SAM_domain"/>
</dbReference>
<dbReference type="WBParaSite" id="TASK_0000097601-mRNA-1">
    <property type="protein sequence ID" value="TASK_0000097601-mRNA-1"/>
    <property type="gene ID" value="TASK_0000097601"/>
</dbReference>
<dbReference type="InterPro" id="IPR036770">
    <property type="entry name" value="Ankyrin_rpt-contain_sf"/>
</dbReference>
<evidence type="ECO:0000313" key="6">
    <source>
        <dbReference type="WBParaSite" id="TASK_0000097601-mRNA-1"/>
    </source>
</evidence>
<feature type="repeat" description="ANK" evidence="3">
    <location>
        <begin position="217"/>
        <end position="249"/>
    </location>
</feature>
<evidence type="ECO:0000256" key="3">
    <source>
        <dbReference type="PROSITE-ProRule" id="PRU00023"/>
    </source>
</evidence>
<dbReference type="Pfam" id="PF00023">
    <property type="entry name" value="Ank"/>
    <property type="match status" value="2"/>
</dbReference>
<dbReference type="SMART" id="SM00248">
    <property type="entry name" value="ANK"/>
    <property type="match status" value="8"/>
</dbReference>
<evidence type="ECO:0000313" key="5">
    <source>
        <dbReference type="Proteomes" id="UP000282613"/>
    </source>
</evidence>
<dbReference type="OrthoDB" id="7464126at2759"/>
<accession>A0A0R3VUH9</accession>
<organism evidence="6">
    <name type="scientific">Taenia asiatica</name>
    <name type="common">Asian tapeworm</name>
    <dbReference type="NCBI Taxonomy" id="60517"/>
    <lineage>
        <taxon>Eukaryota</taxon>
        <taxon>Metazoa</taxon>
        <taxon>Spiralia</taxon>
        <taxon>Lophotrochozoa</taxon>
        <taxon>Platyhelminthes</taxon>
        <taxon>Cestoda</taxon>
        <taxon>Eucestoda</taxon>
        <taxon>Cyclophyllidea</taxon>
        <taxon>Taeniidae</taxon>
        <taxon>Taenia</taxon>
    </lineage>
</organism>
<dbReference type="InterPro" id="IPR002110">
    <property type="entry name" value="Ankyrin_rpt"/>
</dbReference>
<gene>
    <name evidence="4" type="ORF">TASK_LOCUS977</name>
</gene>
<dbReference type="Proteomes" id="UP000282613">
    <property type="component" value="Unassembled WGS sequence"/>
</dbReference>
<dbReference type="GO" id="GO:0005737">
    <property type="term" value="C:cytoplasm"/>
    <property type="evidence" value="ECO:0007669"/>
    <property type="project" value="TreeGrafter"/>
</dbReference>
<dbReference type="PROSITE" id="PS50088">
    <property type="entry name" value="ANK_REPEAT"/>
    <property type="match status" value="5"/>
</dbReference>
<dbReference type="GO" id="GO:0045087">
    <property type="term" value="P:innate immune response"/>
    <property type="evidence" value="ECO:0007669"/>
    <property type="project" value="TreeGrafter"/>
</dbReference>
<reference evidence="4 5" key="2">
    <citation type="submission" date="2018-11" db="EMBL/GenBank/DDBJ databases">
        <authorList>
            <consortium name="Pathogen Informatics"/>
        </authorList>
    </citation>
    <scope>NUCLEOTIDE SEQUENCE [LARGE SCALE GENOMIC DNA]</scope>
</reference>
<feature type="repeat" description="ANK" evidence="3">
    <location>
        <begin position="250"/>
        <end position="282"/>
    </location>
</feature>
<keyword evidence="2 3" id="KW-0040">ANK repeat</keyword>
<evidence type="ECO:0000313" key="4">
    <source>
        <dbReference type="EMBL" id="VDK22249.1"/>
    </source>
</evidence>
<evidence type="ECO:0000256" key="2">
    <source>
        <dbReference type="ARBA" id="ARBA00023043"/>
    </source>
</evidence>
<feature type="repeat" description="ANK" evidence="3">
    <location>
        <begin position="117"/>
        <end position="143"/>
    </location>
</feature>
<reference evidence="6" key="1">
    <citation type="submission" date="2017-02" db="UniProtKB">
        <authorList>
            <consortium name="WormBaseParasite"/>
        </authorList>
    </citation>
    <scope>IDENTIFICATION</scope>
</reference>
<feature type="repeat" description="ANK" evidence="3">
    <location>
        <begin position="84"/>
        <end position="116"/>
    </location>
</feature>
<sequence>MGDSLDGRPKPMGDPLMDSMDMWEAVKSNDVDSVQRLLDFGADSNAFEENLTTSPLIEATKYGFVELVRLLLSYGAYASQTDADNNTALHWAAAHNHRKCAEVLLNYSSPIDVTNANGNTPLMEATAGSNVEMVRFLLERGASCGSKLNQWNKSALTIASFKGDIGMVRLLLHGANVMENRSRELYAALAAAATGNFVQVAQKLLDYGARVNYTDETILSPLHSAALAGSVNVAKLLINYGANLDDFDSNGYTPLMEAARAGHEEMIKTLLDAGANADRTSEDGRYRAFDLFWGARNSMAARMLLLSEASGGTSP</sequence>
<dbReference type="Gene3D" id="1.25.40.20">
    <property type="entry name" value="Ankyrin repeat-containing domain"/>
    <property type="match status" value="2"/>
</dbReference>
<dbReference type="SUPFAM" id="SSF48403">
    <property type="entry name" value="Ankyrin repeat"/>
    <property type="match status" value="1"/>
</dbReference>
<evidence type="ECO:0000256" key="1">
    <source>
        <dbReference type="ARBA" id="ARBA00022737"/>
    </source>
</evidence>
<keyword evidence="5" id="KW-1185">Reference proteome</keyword>
<dbReference type="PROSITE" id="PS50297">
    <property type="entry name" value="ANK_REP_REGION"/>
    <property type="match status" value="4"/>
</dbReference>
<proteinExistence type="predicted"/>
<dbReference type="AlphaFoldDB" id="A0A0R3VUH9"/>
<feature type="repeat" description="ANK" evidence="3">
    <location>
        <begin position="51"/>
        <end position="83"/>
    </location>
</feature>
<name>A0A0R3VUH9_TAEAS</name>
<keyword evidence="1" id="KW-0677">Repeat</keyword>
<dbReference type="Pfam" id="PF12796">
    <property type="entry name" value="Ank_2"/>
    <property type="match status" value="2"/>
</dbReference>
<dbReference type="PANTHER" id="PTHR23206:SF7">
    <property type="entry name" value="PROTEIN KINASE DOMAIN-CONTAINING PROTEIN"/>
    <property type="match status" value="1"/>
</dbReference>
<dbReference type="STRING" id="60517.A0A0R3VUH9"/>